<keyword evidence="1" id="KW-1133">Transmembrane helix</keyword>
<proteinExistence type="predicted"/>
<accession>A0A4T0X508</accession>
<evidence type="ECO:0000256" key="1">
    <source>
        <dbReference type="SAM" id="Phobius"/>
    </source>
</evidence>
<keyword evidence="1" id="KW-0472">Membrane</keyword>
<comment type="caution">
    <text evidence="2">The sequence shown here is derived from an EMBL/GenBank/DDBJ whole genome shotgun (WGS) entry which is preliminary data.</text>
</comment>
<gene>
    <name evidence="2" type="ORF">CANINC_000900</name>
</gene>
<name>A0A4T0X508_9ASCO</name>
<reference evidence="2 3" key="1">
    <citation type="journal article" date="2019" name="Front. Genet.">
        <title>Whole-Genome Sequencing of the Opportunistic Yeast Pathogen Candida inconspicua Uncovers Its Hybrid Origin.</title>
        <authorList>
            <person name="Mixao V."/>
            <person name="Hansen A.P."/>
            <person name="Saus E."/>
            <person name="Boekhout T."/>
            <person name="Lass-Florl C."/>
            <person name="Gabaldon T."/>
        </authorList>
    </citation>
    <scope>NUCLEOTIDE SEQUENCE [LARGE SCALE GENOMIC DNA]</scope>
    <source>
        <strain evidence="2 3">CBS 180</strain>
    </source>
</reference>
<keyword evidence="1" id="KW-0812">Transmembrane</keyword>
<evidence type="ECO:0000313" key="2">
    <source>
        <dbReference type="EMBL" id="TID30546.1"/>
    </source>
</evidence>
<dbReference type="EMBL" id="SELW01000141">
    <property type="protein sequence ID" value="TID30546.1"/>
    <property type="molecule type" value="Genomic_DNA"/>
</dbReference>
<dbReference type="Proteomes" id="UP000307173">
    <property type="component" value="Unassembled WGS sequence"/>
</dbReference>
<keyword evidence="3" id="KW-1185">Reference proteome</keyword>
<sequence>MGSSLQNSKSQIANKATVRRIKPFNGKTFVHCKPYRRVARPLNRNKQYRTGNNRSKAIPVKIVYKPRLQKVPDVSSQLFNNSGELKEVTVADKAKVLFLYALVGASATVLWDLLNMT</sequence>
<feature type="transmembrane region" description="Helical" evidence="1">
    <location>
        <begin position="96"/>
        <end position="114"/>
    </location>
</feature>
<protein>
    <submittedName>
        <fullName evidence="2">Uncharacterized protein</fullName>
    </submittedName>
</protein>
<evidence type="ECO:0000313" key="3">
    <source>
        <dbReference type="Proteomes" id="UP000307173"/>
    </source>
</evidence>
<organism evidence="2 3">
    <name type="scientific">Pichia inconspicua</name>
    <dbReference type="NCBI Taxonomy" id="52247"/>
    <lineage>
        <taxon>Eukaryota</taxon>
        <taxon>Fungi</taxon>
        <taxon>Dikarya</taxon>
        <taxon>Ascomycota</taxon>
        <taxon>Saccharomycotina</taxon>
        <taxon>Pichiomycetes</taxon>
        <taxon>Pichiales</taxon>
        <taxon>Pichiaceae</taxon>
        <taxon>Pichia</taxon>
    </lineage>
</organism>
<dbReference type="AlphaFoldDB" id="A0A4T0X508"/>